<feature type="region of interest" description="Disordered" evidence="1">
    <location>
        <begin position="117"/>
        <end position="330"/>
    </location>
</feature>
<organism evidence="2 3">
    <name type="scientific">Pleurodeles waltl</name>
    <name type="common">Iberian ribbed newt</name>
    <dbReference type="NCBI Taxonomy" id="8319"/>
    <lineage>
        <taxon>Eukaryota</taxon>
        <taxon>Metazoa</taxon>
        <taxon>Chordata</taxon>
        <taxon>Craniata</taxon>
        <taxon>Vertebrata</taxon>
        <taxon>Euteleostomi</taxon>
        <taxon>Amphibia</taxon>
        <taxon>Batrachia</taxon>
        <taxon>Caudata</taxon>
        <taxon>Salamandroidea</taxon>
        <taxon>Salamandridae</taxon>
        <taxon>Pleurodelinae</taxon>
        <taxon>Pleurodeles</taxon>
    </lineage>
</organism>
<dbReference type="Proteomes" id="UP001066276">
    <property type="component" value="Chromosome 2_2"/>
</dbReference>
<sequence length="330" mass="37437">MGASIDGEEDQGGDDEPPHPRQGHRIATPEIRHHCKRTHQGQRQTRHMEHNLGGHHQPPQGPSRKRQTEARPGKLLLGSRRGQDPVHGPTFYLQEVSSRGTQRNRLPREVLQDLQTNRTRGEWMHRKKGVQPLWRRRPHLLPVPKVRQTKNLRSHSCRNPAQKTTRPKLDPTANAKVNALLKASREEAQNKPEPTKRSNPKEPAPQGQKSPGPDPEEKIQIPTVGQSKSCNPTGGSSLIRNHPPRRNPPRRERQPTHHHRRPKGSQNKRKQLGTKRERSPWLPPGPQPDPNPSPSKIKEEQALKEEGGQQQQGREDREGLETGKVPVAVR</sequence>
<feature type="compositionally biased region" description="Basic residues" evidence="1">
    <location>
        <begin position="256"/>
        <end position="273"/>
    </location>
</feature>
<keyword evidence="3" id="KW-1185">Reference proteome</keyword>
<gene>
    <name evidence="2" type="ORF">NDU88_002417</name>
</gene>
<evidence type="ECO:0000313" key="3">
    <source>
        <dbReference type="Proteomes" id="UP001066276"/>
    </source>
</evidence>
<feature type="compositionally biased region" description="Basic and acidic residues" evidence="1">
    <location>
        <begin position="183"/>
        <end position="200"/>
    </location>
</feature>
<reference evidence="2" key="1">
    <citation type="journal article" date="2022" name="bioRxiv">
        <title>Sequencing and chromosome-scale assembly of the giantPleurodeles waltlgenome.</title>
        <authorList>
            <person name="Brown T."/>
            <person name="Elewa A."/>
            <person name="Iarovenko S."/>
            <person name="Subramanian E."/>
            <person name="Araus A.J."/>
            <person name="Petzold A."/>
            <person name="Susuki M."/>
            <person name="Suzuki K.-i.T."/>
            <person name="Hayashi T."/>
            <person name="Toyoda A."/>
            <person name="Oliveira C."/>
            <person name="Osipova E."/>
            <person name="Leigh N.D."/>
            <person name="Simon A."/>
            <person name="Yun M.H."/>
        </authorList>
    </citation>
    <scope>NUCLEOTIDE SEQUENCE</scope>
    <source>
        <strain evidence="2">20211129_DDA</strain>
        <tissue evidence="2">Liver</tissue>
    </source>
</reference>
<comment type="caution">
    <text evidence="2">The sequence shown here is derived from an EMBL/GenBank/DDBJ whole genome shotgun (WGS) entry which is preliminary data.</text>
</comment>
<proteinExistence type="predicted"/>
<accession>A0AAV7UZR4</accession>
<dbReference type="EMBL" id="JANPWB010000004">
    <property type="protein sequence ID" value="KAJ1193112.1"/>
    <property type="molecule type" value="Genomic_DNA"/>
</dbReference>
<feature type="compositionally biased region" description="Pro residues" evidence="1">
    <location>
        <begin position="281"/>
        <end position="293"/>
    </location>
</feature>
<evidence type="ECO:0000256" key="1">
    <source>
        <dbReference type="SAM" id="MobiDB-lite"/>
    </source>
</evidence>
<feature type="region of interest" description="Disordered" evidence="1">
    <location>
        <begin position="1"/>
        <end position="90"/>
    </location>
</feature>
<feature type="compositionally biased region" description="Basic residues" evidence="1">
    <location>
        <begin position="147"/>
        <end position="156"/>
    </location>
</feature>
<feature type="compositionally biased region" description="Polar residues" evidence="1">
    <location>
        <begin position="223"/>
        <end position="239"/>
    </location>
</feature>
<dbReference type="AlphaFoldDB" id="A0AAV7UZR4"/>
<evidence type="ECO:0000313" key="2">
    <source>
        <dbReference type="EMBL" id="KAJ1193112.1"/>
    </source>
</evidence>
<feature type="compositionally biased region" description="Basic residues" evidence="1">
    <location>
        <begin position="125"/>
        <end position="139"/>
    </location>
</feature>
<protein>
    <submittedName>
        <fullName evidence="2">Uncharacterized protein</fullName>
    </submittedName>
</protein>
<feature type="compositionally biased region" description="Basic and acidic residues" evidence="1">
    <location>
        <begin position="296"/>
        <end position="321"/>
    </location>
</feature>
<feature type="compositionally biased region" description="Acidic residues" evidence="1">
    <location>
        <begin position="1"/>
        <end position="15"/>
    </location>
</feature>
<name>A0AAV7UZR4_PLEWA</name>